<sequence length="77" mass="9106">MATQITITIEEELGDLSIGSNGWKKQLTYTSWNEREPKFDIRSWDENHEKMTKGITLTKEELLNLKEILNNLDFDKY</sequence>
<dbReference type="RefSeq" id="WP_007554385.1">
    <property type="nucleotide sequence ID" value="NZ_AENT01000012.1"/>
</dbReference>
<gene>
    <name evidence="2" type="ORF">HMPREF9220_1049</name>
</gene>
<dbReference type="GO" id="GO:0006355">
    <property type="term" value="P:regulation of DNA-templated transcription"/>
    <property type="evidence" value="ECO:0007669"/>
    <property type="project" value="InterPro"/>
</dbReference>
<name>E4L867_9FIRM</name>
<dbReference type="GO" id="GO:0003677">
    <property type="term" value="F:DNA binding"/>
    <property type="evidence" value="ECO:0007669"/>
    <property type="project" value="InterPro"/>
</dbReference>
<dbReference type="Proteomes" id="UP000004594">
    <property type="component" value="Unassembled WGS sequence"/>
</dbReference>
<organism evidence="2 3">
    <name type="scientific">Dialister micraerophilus UPII 345-E</name>
    <dbReference type="NCBI Taxonomy" id="910314"/>
    <lineage>
        <taxon>Bacteria</taxon>
        <taxon>Bacillati</taxon>
        <taxon>Bacillota</taxon>
        <taxon>Negativicutes</taxon>
        <taxon>Veillonellales</taxon>
        <taxon>Veillonellaceae</taxon>
        <taxon>Dialister</taxon>
    </lineage>
</organism>
<reference evidence="2 3" key="1">
    <citation type="submission" date="2010-11" db="EMBL/GenBank/DDBJ databases">
        <authorList>
            <person name="Durkin A.S."/>
            <person name="Madupu R."/>
            <person name="Torralba M."/>
            <person name="Gillis M."/>
            <person name="Methe B."/>
            <person name="Sutton G."/>
            <person name="Nelson K.E."/>
        </authorList>
    </citation>
    <scope>NUCLEOTIDE SEQUENCE [LARGE SCALE GENOMIC DNA]</scope>
    <source>
        <strain evidence="2 3">UPII 345-E</strain>
    </source>
</reference>
<dbReference type="eggNOG" id="COG4443">
    <property type="taxonomic scope" value="Bacteria"/>
</dbReference>
<dbReference type="Pfam" id="PF02229">
    <property type="entry name" value="PC4"/>
    <property type="match status" value="1"/>
</dbReference>
<dbReference type="Gene3D" id="2.30.31.70">
    <property type="match status" value="1"/>
</dbReference>
<protein>
    <recommendedName>
        <fullName evidence="1">Transcriptional coactivator p15 (PC4) C-terminal domain-containing protein</fullName>
    </recommendedName>
</protein>
<dbReference type="EMBL" id="AENT01000012">
    <property type="protein sequence ID" value="EFR42978.1"/>
    <property type="molecule type" value="Genomic_DNA"/>
</dbReference>
<dbReference type="OrthoDB" id="7067273at2"/>
<evidence type="ECO:0000313" key="3">
    <source>
        <dbReference type="Proteomes" id="UP000004594"/>
    </source>
</evidence>
<proteinExistence type="predicted"/>
<accession>E4L867</accession>
<comment type="caution">
    <text evidence="2">The sequence shown here is derived from an EMBL/GenBank/DDBJ whole genome shotgun (WGS) entry which is preliminary data.</text>
</comment>
<evidence type="ECO:0000259" key="1">
    <source>
        <dbReference type="Pfam" id="PF02229"/>
    </source>
</evidence>
<dbReference type="AlphaFoldDB" id="E4L867"/>
<dbReference type="InterPro" id="IPR003173">
    <property type="entry name" value="PC4_C"/>
</dbReference>
<feature type="domain" description="Transcriptional coactivator p15 (PC4) C-terminal" evidence="1">
    <location>
        <begin position="21"/>
        <end position="68"/>
    </location>
</feature>
<evidence type="ECO:0000313" key="2">
    <source>
        <dbReference type="EMBL" id="EFR42978.1"/>
    </source>
</evidence>